<evidence type="ECO:0000259" key="4">
    <source>
        <dbReference type="Pfam" id="PF00171"/>
    </source>
</evidence>
<dbReference type="EMBL" id="JBHSSW010000005">
    <property type="protein sequence ID" value="MFC6197695.1"/>
    <property type="molecule type" value="Genomic_DNA"/>
</dbReference>
<comment type="caution">
    <text evidence="5">The sequence shown here is derived from an EMBL/GenBank/DDBJ whole genome shotgun (WGS) entry which is preliminary data.</text>
</comment>
<dbReference type="Gene3D" id="3.40.605.10">
    <property type="entry name" value="Aldehyde Dehydrogenase, Chain A, domain 1"/>
    <property type="match status" value="1"/>
</dbReference>
<protein>
    <submittedName>
        <fullName evidence="5">Aldehyde dehydrogenase family protein</fullName>
    </submittedName>
</protein>
<evidence type="ECO:0000313" key="5">
    <source>
        <dbReference type="EMBL" id="MFC6197695.1"/>
    </source>
</evidence>
<dbReference type="Pfam" id="PF00171">
    <property type="entry name" value="Aldedh"/>
    <property type="match status" value="1"/>
</dbReference>
<dbReference type="SUPFAM" id="SSF53720">
    <property type="entry name" value="ALDH-like"/>
    <property type="match status" value="1"/>
</dbReference>
<proteinExistence type="inferred from homology"/>
<dbReference type="InterPro" id="IPR016162">
    <property type="entry name" value="Ald_DH_N"/>
</dbReference>
<evidence type="ECO:0000256" key="3">
    <source>
        <dbReference type="RuleBase" id="RU003345"/>
    </source>
</evidence>
<dbReference type="InterPro" id="IPR016160">
    <property type="entry name" value="Ald_DH_CS_CYS"/>
</dbReference>
<evidence type="ECO:0000313" key="6">
    <source>
        <dbReference type="Proteomes" id="UP001596303"/>
    </source>
</evidence>
<dbReference type="RefSeq" id="WP_377376964.1">
    <property type="nucleotide sequence ID" value="NZ_JBHSSW010000005.1"/>
</dbReference>
<evidence type="ECO:0000256" key="1">
    <source>
        <dbReference type="ARBA" id="ARBA00023002"/>
    </source>
</evidence>
<dbReference type="InterPro" id="IPR016163">
    <property type="entry name" value="Ald_DH_C"/>
</dbReference>
<dbReference type="Gene3D" id="3.40.309.10">
    <property type="entry name" value="Aldehyde Dehydrogenase, Chain A, domain 2"/>
    <property type="match status" value="1"/>
</dbReference>
<dbReference type="PROSITE" id="PS00070">
    <property type="entry name" value="ALDEHYDE_DEHYDR_CYS"/>
    <property type="match status" value="1"/>
</dbReference>
<feature type="active site" evidence="2">
    <location>
        <position position="276"/>
    </location>
</feature>
<sequence>MTDILPFSPPKTKRAADMLAGAKALPMLINGEWVSAQTGETIPVQDPASGKEIAQIGRGAAYEVDAAVAAARKALPGWGKLTPRKRALVLHRLGDLIDENVEELSELETLDQGKPYSVSRWAEIPSAAKQFRFFAGLCQAIEGKTISPSVEYQPEGRDVHAWTLREPMGVIGAIVPWNSPLVLTAMKVAPALAAGCTVVLKPAEATSLTALRLGELALEAGLPPGALNVVTGYGHEAGSALASHMDVDKIAFTGSTATGRAIVDASKSNLKRVSLELGGKSPAVVLKDADLDLVIPGLANGIFFNAGQVCVANSRAYIHKDIYDKVIEGIAEYGSKMQMGHGLNPDTVMGPVVSRVQADKIQSYIDDACKAGGSALGGGQFGDNGTFIKPAVVTDVGQSSPINRDEVFGPVIVATPFEDTADAIDMANDTDFGLAASVWTTDFSSAHRISRVLQAGTVWLNAHSMFDASLPIGGVRQSGYGRDSGVTALDNYLEWKTICAVV</sequence>
<dbReference type="InterPro" id="IPR015590">
    <property type="entry name" value="Aldehyde_DH_dom"/>
</dbReference>
<dbReference type="Proteomes" id="UP001596303">
    <property type="component" value="Unassembled WGS sequence"/>
</dbReference>
<feature type="domain" description="Aldehyde dehydrogenase" evidence="4">
    <location>
        <begin position="33"/>
        <end position="498"/>
    </location>
</feature>
<accession>A0ABW1S7V0</accession>
<dbReference type="InterPro" id="IPR029510">
    <property type="entry name" value="Ald_DH_CS_GLU"/>
</dbReference>
<keyword evidence="1 3" id="KW-0560">Oxidoreductase</keyword>
<organism evidence="5 6">
    <name type="scientific">Ponticaulis profundi</name>
    <dbReference type="NCBI Taxonomy" id="2665222"/>
    <lineage>
        <taxon>Bacteria</taxon>
        <taxon>Pseudomonadati</taxon>
        <taxon>Pseudomonadota</taxon>
        <taxon>Alphaproteobacteria</taxon>
        <taxon>Hyphomonadales</taxon>
        <taxon>Hyphomonadaceae</taxon>
        <taxon>Ponticaulis</taxon>
    </lineage>
</organism>
<gene>
    <name evidence="5" type="ORF">ACFQDM_06370</name>
</gene>
<name>A0ABW1S7V0_9PROT</name>
<dbReference type="InterPro" id="IPR016161">
    <property type="entry name" value="Ald_DH/histidinol_DH"/>
</dbReference>
<dbReference type="PANTHER" id="PTHR11699">
    <property type="entry name" value="ALDEHYDE DEHYDROGENASE-RELATED"/>
    <property type="match status" value="1"/>
</dbReference>
<evidence type="ECO:0000256" key="2">
    <source>
        <dbReference type="PROSITE-ProRule" id="PRU10007"/>
    </source>
</evidence>
<comment type="similarity">
    <text evidence="3">Belongs to the aldehyde dehydrogenase family.</text>
</comment>
<keyword evidence="6" id="KW-1185">Reference proteome</keyword>
<dbReference type="PROSITE" id="PS00687">
    <property type="entry name" value="ALDEHYDE_DEHYDR_GLU"/>
    <property type="match status" value="1"/>
</dbReference>
<reference evidence="6" key="1">
    <citation type="journal article" date="2019" name="Int. J. Syst. Evol. Microbiol.">
        <title>The Global Catalogue of Microorganisms (GCM) 10K type strain sequencing project: providing services to taxonomists for standard genome sequencing and annotation.</title>
        <authorList>
            <consortium name="The Broad Institute Genomics Platform"/>
            <consortium name="The Broad Institute Genome Sequencing Center for Infectious Disease"/>
            <person name="Wu L."/>
            <person name="Ma J."/>
        </authorList>
    </citation>
    <scope>NUCLEOTIDE SEQUENCE [LARGE SCALE GENOMIC DNA]</scope>
    <source>
        <strain evidence="6">CGMCC-1.15741</strain>
    </source>
</reference>